<feature type="region of interest" description="Disordered" evidence="1">
    <location>
        <begin position="1"/>
        <end position="31"/>
    </location>
</feature>
<dbReference type="EMBL" id="JARBHB010000008">
    <property type="protein sequence ID" value="KAJ8876500.1"/>
    <property type="molecule type" value="Genomic_DNA"/>
</dbReference>
<sequence length="271" mass="30042">MEQRRNARARETGDPRKKTRQRAAASPPGTTWNAPCGLPLLPHTPKPPVFLLHYDSSHYDYTLQPPAQHCFINTVQLLRCCKVNSVQSVQGNTGPWFGKGDWEIGLNRRITASFSWDHRPLCRSPLSLVEKVSWRTDNNDFEKTKIHATVCLGAAVAKRLACSPPTKADRVQSPTGPLPGFRKWASCRTKPLVGGFSRGSPVFPTLSFPRYSILASIALIGSKDFAVIQGHKHMVKVTEIQYDDRVPACMAAASRQRTAVSSGTWILSHES</sequence>
<reference evidence="2 3" key="1">
    <citation type="submission" date="2023-02" db="EMBL/GenBank/DDBJ databases">
        <title>LHISI_Scaffold_Assembly.</title>
        <authorList>
            <person name="Stuart O.P."/>
            <person name="Cleave R."/>
            <person name="Magrath M.J.L."/>
            <person name="Mikheyev A.S."/>
        </authorList>
    </citation>
    <scope>NUCLEOTIDE SEQUENCE [LARGE SCALE GENOMIC DNA]</scope>
    <source>
        <strain evidence="2">Daus_M_001</strain>
        <tissue evidence="2">Leg muscle</tissue>
    </source>
</reference>
<organism evidence="2 3">
    <name type="scientific">Dryococelus australis</name>
    <dbReference type="NCBI Taxonomy" id="614101"/>
    <lineage>
        <taxon>Eukaryota</taxon>
        <taxon>Metazoa</taxon>
        <taxon>Ecdysozoa</taxon>
        <taxon>Arthropoda</taxon>
        <taxon>Hexapoda</taxon>
        <taxon>Insecta</taxon>
        <taxon>Pterygota</taxon>
        <taxon>Neoptera</taxon>
        <taxon>Polyneoptera</taxon>
        <taxon>Phasmatodea</taxon>
        <taxon>Verophasmatodea</taxon>
        <taxon>Anareolatae</taxon>
        <taxon>Phasmatidae</taxon>
        <taxon>Eurycanthinae</taxon>
        <taxon>Dryococelus</taxon>
    </lineage>
</organism>
<evidence type="ECO:0000256" key="1">
    <source>
        <dbReference type="SAM" id="MobiDB-lite"/>
    </source>
</evidence>
<gene>
    <name evidence="2" type="ORF">PR048_020945</name>
</gene>
<accession>A0ABQ9GWV0</accession>
<comment type="caution">
    <text evidence="2">The sequence shown here is derived from an EMBL/GenBank/DDBJ whole genome shotgun (WGS) entry which is preliminary data.</text>
</comment>
<keyword evidence="3" id="KW-1185">Reference proteome</keyword>
<name>A0ABQ9GWV0_9NEOP</name>
<evidence type="ECO:0000313" key="2">
    <source>
        <dbReference type="EMBL" id="KAJ8876500.1"/>
    </source>
</evidence>
<dbReference type="Proteomes" id="UP001159363">
    <property type="component" value="Chromosome 7"/>
</dbReference>
<feature type="compositionally biased region" description="Basic and acidic residues" evidence="1">
    <location>
        <begin position="1"/>
        <end position="16"/>
    </location>
</feature>
<protein>
    <submittedName>
        <fullName evidence="2">Uncharacterized protein</fullName>
    </submittedName>
</protein>
<evidence type="ECO:0000313" key="3">
    <source>
        <dbReference type="Proteomes" id="UP001159363"/>
    </source>
</evidence>
<proteinExistence type="predicted"/>